<dbReference type="AlphaFoldDB" id="A0AAV6FMF0"/>
<reference evidence="1" key="1">
    <citation type="submission" date="2020-10" db="EMBL/GenBank/DDBJ databases">
        <title>Chromosome-scale genome assembly of the Allis shad, Alosa alosa.</title>
        <authorList>
            <person name="Margot Z."/>
            <person name="Christophe K."/>
            <person name="Cabau C."/>
            <person name="Louis A."/>
            <person name="Berthelot C."/>
            <person name="Parey E."/>
            <person name="Roest Crollius H."/>
            <person name="Montfort J."/>
            <person name="Robinson-Rechavi M."/>
            <person name="Bucao C."/>
            <person name="Bouchez O."/>
            <person name="Gislard M."/>
            <person name="Lluch J."/>
            <person name="Milhes M."/>
            <person name="Lampietro C."/>
            <person name="Lopez Roques C."/>
            <person name="Donnadieu C."/>
            <person name="Braasch I."/>
            <person name="Desvignes T."/>
            <person name="Postlethwait J."/>
            <person name="Bobe J."/>
            <person name="Guiguen Y."/>
        </authorList>
    </citation>
    <scope>NUCLEOTIDE SEQUENCE</scope>
    <source>
        <strain evidence="1">M-15738</strain>
        <tissue evidence="1">Blood</tissue>
    </source>
</reference>
<comment type="caution">
    <text evidence="1">The sequence shown here is derived from an EMBL/GenBank/DDBJ whole genome shotgun (WGS) entry which is preliminary data.</text>
</comment>
<gene>
    <name evidence="1" type="ORF">AALO_G00269750</name>
</gene>
<accession>A0AAV6FMF0</accession>
<keyword evidence="2" id="KW-1185">Reference proteome</keyword>
<organism evidence="1 2">
    <name type="scientific">Alosa alosa</name>
    <name type="common">allis shad</name>
    <dbReference type="NCBI Taxonomy" id="278164"/>
    <lineage>
        <taxon>Eukaryota</taxon>
        <taxon>Metazoa</taxon>
        <taxon>Chordata</taxon>
        <taxon>Craniata</taxon>
        <taxon>Vertebrata</taxon>
        <taxon>Euteleostomi</taxon>
        <taxon>Actinopterygii</taxon>
        <taxon>Neopterygii</taxon>
        <taxon>Teleostei</taxon>
        <taxon>Clupei</taxon>
        <taxon>Clupeiformes</taxon>
        <taxon>Clupeoidei</taxon>
        <taxon>Clupeidae</taxon>
        <taxon>Alosa</taxon>
    </lineage>
</organism>
<dbReference type="Proteomes" id="UP000823561">
    <property type="component" value="Chromosome 21"/>
</dbReference>
<evidence type="ECO:0000313" key="1">
    <source>
        <dbReference type="EMBL" id="KAG5263888.1"/>
    </source>
</evidence>
<dbReference type="EMBL" id="JADWDJ010000021">
    <property type="protein sequence ID" value="KAG5263888.1"/>
    <property type="molecule type" value="Genomic_DNA"/>
</dbReference>
<evidence type="ECO:0000313" key="2">
    <source>
        <dbReference type="Proteomes" id="UP000823561"/>
    </source>
</evidence>
<sequence length="74" mass="7797">MGGITAQRDGRDVADSRGYMNCLHTGNISMETSCTAVRRNVPRGGAAGLGPLSLHRLRCASASARPAQAFFFSV</sequence>
<name>A0AAV6FMF0_9TELE</name>
<protein>
    <submittedName>
        <fullName evidence="1">Uncharacterized protein</fullName>
    </submittedName>
</protein>
<proteinExistence type="predicted"/>